<proteinExistence type="predicted"/>
<dbReference type="Pfam" id="PF00415">
    <property type="entry name" value="RCC1"/>
    <property type="match status" value="3"/>
</dbReference>
<feature type="repeat" description="RCC1" evidence="2">
    <location>
        <begin position="115"/>
        <end position="172"/>
    </location>
</feature>
<dbReference type="InterPro" id="IPR018247">
    <property type="entry name" value="EF_Hand_1_Ca_BS"/>
</dbReference>
<feature type="domain" description="EF-hand" evidence="3">
    <location>
        <begin position="31"/>
        <end position="66"/>
    </location>
</feature>
<reference evidence="5" key="1">
    <citation type="submission" date="2022-11" db="UniProtKB">
        <authorList>
            <consortium name="WormBaseParasite"/>
        </authorList>
    </citation>
    <scope>IDENTIFICATION</scope>
</reference>
<evidence type="ECO:0000313" key="4">
    <source>
        <dbReference type="Proteomes" id="UP000887565"/>
    </source>
</evidence>
<feature type="repeat" description="RCC1" evidence="2">
    <location>
        <begin position="173"/>
        <end position="225"/>
    </location>
</feature>
<dbReference type="SUPFAM" id="SSF47473">
    <property type="entry name" value="EF-hand"/>
    <property type="match status" value="1"/>
</dbReference>
<dbReference type="InterPro" id="IPR011992">
    <property type="entry name" value="EF-hand-dom_pair"/>
</dbReference>
<dbReference type="WBParaSite" id="nRc.2.0.1.t19784-RA">
    <property type="protein sequence ID" value="nRc.2.0.1.t19784-RA"/>
    <property type="gene ID" value="nRc.2.0.1.g19784"/>
</dbReference>
<evidence type="ECO:0000256" key="1">
    <source>
        <dbReference type="ARBA" id="ARBA00022837"/>
    </source>
</evidence>
<feature type="domain" description="EF-hand" evidence="3">
    <location>
        <begin position="72"/>
        <end position="102"/>
    </location>
</feature>
<dbReference type="GO" id="GO:0005509">
    <property type="term" value="F:calcium ion binding"/>
    <property type="evidence" value="ECO:0007669"/>
    <property type="project" value="InterPro"/>
</dbReference>
<dbReference type="Proteomes" id="UP000887565">
    <property type="component" value="Unplaced"/>
</dbReference>
<dbReference type="GO" id="GO:0005743">
    <property type="term" value="C:mitochondrial inner membrane"/>
    <property type="evidence" value="ECO:0007669"/>
    <property type="project" value="TreeGrafter"/>
</dbReference>
<dbReference type="SMART" id="SM00054">
    <property type="entry name" value="EFh"/>
    <property type="match status" value="2"/>
</dbReference>
<keyword evidence="4" id="KW-1185">Reference proteome</keyword>
<dbReference type="InterPro" id="IPR053035">
    <property type="entry name" value="Mitochondrial_GEF_domain"/>
</dbReference>
<organism evidence="4 5">
    <name type="scientific">Romanomermis culicivorax</name>
    <name type="common">Nematode worm</name>
    <dbReference type="NCBI Taxonomy" id="13658"/>
    <lineage>
        <taxon>Eukaryota</taxon>
        <taxon>Metazoa</taxon>
        <taxon>Ecdysozoa</taxon>
        <taxon>Nematoda</taxon>
        <taxon>Enoplea</taxon>
        <taxon>Dorylaimia</taxon>
        <taxon>Mermithida</taxon>
        <taxon>Mermithoidea</taxon>
        <taxon>Mermithidae</taxon>
        <taxon>Romanomermis</taxon>
    </lineage>
</organism>
<dbReference type="PANTHER" id="PTHR46337">
    <property type="entry name" value="RCC1-LIKE G EXCHANGING FACTOR-LIKE PROTEIN"/>
    <property type="match status" value="1"/>
</dbReference>
<dbReference type="Gene3D" id="1.10.238.10">
    <property type="entry name" value="EF-hand"/>
    <property type="match status" value="2"/>
</dbReference>
<feature type="repeat" description="RCC1" evidence="2">
    <location>
        <begin position="306"/>
        <end position="355"/>
    </location>
</feature>
<dbReference type="InterPro" id="IPR000408">
    <property type="entry name" value="Reg_chr_condens"/>
</dbReference>
<dbReference type="OMA" id="KCIARAM"/>
<dbReference type="SUPFAM" id="SSF50985">
    <property type="entry name" value="RCC1/BLIP-II"/>
    <property type="match status" value="1"/>
</dbReference>
<accession>A0A915J103</accession>
<evidence type="ECO:0000259" key="3">
    <source>
        <dbReference type="PROSITE" id="PS50222"/>
    </source>
</evidence>
<name>A0A915J103_ROMCU</name>
<dbReference type="AlphaFoldDB" id="A0A915J103"/>
<dbReference type="PROSITE" id="PS50012">
    <property type="entry name" value="RCC1_3"/>
    <property type="match status" value="3"/>
</dbReference>
<dbReference type="PANTHER" id="PTHR46337:SF1">
    <property type="entry name" value="RCC1-LIKE G EXCHANGING FACTOR-LIKE PROTEIN"/>
    <property type="match status" value="1"/>
</dbReference>
<evidence type="ECO:0000313" key="5">
    <source>
        <dbReference type="WBParaSite" id="nRc.2.0.1.t19784-RA"/>
    </source>
</evidence>
<protein>
    <submittedName>
        <fullName evidence="5">EF-hand domain-containing protein</fullName>
    </submittedName>
</protein>
<dbReference type="Pfam" id="PF13499">
    <property type="entry name" value="EF-hand_7"/>
    <property type="match status" value="1"/>
</dbReference>
<dbReference type="GO" id="GO:0070131">
    <property type="term" value="P:positive regulation of mitochondrial translation"/>
    <property type="evidence" value="ECO:0007669"/>
    <property type="project" value="TreeGrafter"/>
</dbReference>
<keyword evidence="1" id="KW-0106">Calcium</keyword>
<dbReference type="GO" id="GO:0019843">
    <property type="term" value="F:rRNA binding"/>
    <property type="evidence" value="ECO:0007669"/>
    <property type="project" value="TreeGrafter"/>
</dbReference>
<dbReference type="PROSITE" id="PS00018">
    <property type="entry name" value="EF_HAND_1"/>
    <property type="match status" value="2"/>
</dbReference>
<evidence type="ECO:0000256" key="2">
    <source>
        <dbReference type="PROSITE-ProRule" id="PRU00235"/>
    </source>
</evidence>
<dbReference type="PROSITE" id="PS50222">
    <property type="entry name" value="EF_HAND_2"/>
    <property type="match status" value="2"/>
</dbReference>
<dbReference type="CDD" id="cd00051">
    <property type="entry name" value="EFh"/>
    <property type="match status" value="2"/>
</dbReference>
<dbReference type="InterPro" id="IPR002048">
    <property type="entry name" value="EF_hand_dom"/>
</dbReference>
<dbReference type="GO" id="GO:0005085">
    <property type="term" value="F:guanyl-nucleotide exchange factor activity"/>
    <property type="evidence" value="ECO:0007669"/>
    <property type="project" value="TreeGrafter"/>
</dbReference>
<dbReference type="Gene3D" id="2.130.10.30">
    <property type="entry name" value="Regulator of chromosome condensation 1/beta-lactamase-inhibitor protein II"/>
    <property type="match status" value="2"/>
</dbReference>
<dbReference type="InterPro" id="IPR009091">
    <property type="entry name" value="RCC1/BLIP-II"/>
</dbReference>
<sequence length="356" mass="39405">MKTVDDNGKLSMNFAEFIQFLHADNFQRKSLRDKEADELFKTIDTNNDGLISINELQTAMKSFGLKPKKCIARAMMLEADLNKDGFISKEEFRIAYDRWMVGAGRKSSLSANKSILVFSLGNNCHGQGGRVIIENEDYRSQSSCIPHRIEGVEKSVRQLVCGLDHTLILFNDGTVVAFGLGTDGQLGDGTFVTRWQPKVVEGDLKGENIVQIASSGDCCMAVSDKGDLFGWGNSEYKQLSVATNGIQGEVYSWGYGFLGHGPQNVAKSQPTLLPPPLFGCNQFDSDIVVRDIFAGIMNFGAVNNRGELFVWGKNDWASLGLNHDNEQFFPVKNVIGYDVTSVSFARFHTIVTVKER</sequence>